<feature type="domain" description="Multidrug resistance protein MdtA-like alpha-helical hairpin" evidence="3">
    <location>
        <begin position="117"/>
        <end position="186"/>
    </location>
</feature>
<dbReference type="OrthoDB" id="9816569at2"/>
<dbReference type="Gene3D" id="2.40.50.100">
    <property type="match status" value="1"/>
</dbReference>
<dbReference type="Gene3D" id="2.40.30.170">
    <property type="match status" value="1"/>
</dbReference>
<proteinExistence type="inferred from homology"/>
<accession>A0A0N1F9C4</accession>
<gene>
    <name evidence="7" type="ORF">AE618_23850</name>
</gene>
<dbReference type="Pfam" id="PF25967">
    <property type="entry name" value="RND-MFP_C"/>
    <property type="match status" value="1"/>
</dbReference>
<dbReference type="PANTHER" id="PTHR30158:SF10">
    <property type="entry name" value="CATION EFFLUX PUMP"/>
    <property type="match status" value="1"/>
</dbReference>
<dbReference type="PROSITE" id="PS51318">
    <property type="entry name" value="TAT"/>
    <property type="match status" value="1"/>
</dbReference>
<evidence type="ECO:0000259" key="4">
    <source>
        <dbReference type="Pfam" id="PF25917"/>
    </source>
</evidence>
<evidence type="ECO:0000259" key="6">
    <source>
        <dbReference type="Pfam" id="PF25967"/>
    </source>
</evidence>
<comment type="similarity">
    <text evidence="2">Belongs to the membrane fusion protein (MFP) (TC 8.A.1) family.</text>
</comment>
<dbReference type="Pfam" id="PF25876">
    <property type="entry name" value="HH_MFP_RND"/>
    <property type="match status" value="1"/>
</dbReference>
<dbReference type="GO" id="GO:0022857">
    <property type="term" value="F:transmembrane transporter activity"/>
    <property type="evidence" value="ECO:0007669"/>
    <property type="project" value="InterPro"/>
</dbReference>
<dbReference type="InterPro" id="IPR058626">
    <property type="entry name" value="MdtA-like_b-barrel"/>
</dbReference>
<comment type="subcellular location">
    <subcellularLocation>
        <location evidence="1">Cell envelope</location>
    </subcellularLocation>
</comment>
<dbReference type="GO" id="GO:0005886">
    <property type="term" value="C:plasma membrane"/>
    <property type="evidence" value="ECO:0007669"/>
    <property type="project" value="TreeGrafter"/>
</dbReference>
<keyword evidence="8" id="KW-1185">Reference proteome</keyword>
<protein>
    <submittedName>
        <fullName evidence="7">RND transporter MFP subunit</fullName>
    </submittedName>
</protein>
<evidence type="ECO:0000259" key="3">
    <source>
        <dbReference type="Pfam" id="PF25876"/>
    </source>
</evidence>
<dbReference type="InterPro" id="IPR058625">
    <property type="entry name" value="MdtA-like_BSH"/>
</dbReference>
<name>A0A0N1F9C4_9HYPH</name>
<dbReference type="InterPro" id="IPR006143">
    <property type="entry name" value="RND_pump_MFP"/>
</dbReference>
<dbReference type="Pfam" id="PF25944">
    <property type="entry name" value="Beta-barrel_RND"/>
    <property type="match status" value="1"/>
</dbReference>
<dbReference type="RefSeq" id="WP_054211559.1">
    <property type="nucleotide sequence ID" value="NZ_LGSZ01000077.1"/>
</dbReference>
<dbReference type="EMBL" id="LGSZ01000077">
    <property type="protein sequence ID" value="KPH75708.1"/>
    <property type="molecule type" value="Genomic_DNA"/>
</dbReference>
<evidence type="ECO:0000313" key="7">
    <source>
        <dbReference type="EMBL" id="KPH75708.1"/>
    </source>
</evidence>
<organism evidence="7 8">
    <name type="scientific">Bosea vaviloviae</name>
    <dbReference type="NCBI Taxonomy" id="1526658"/>
    <lineage>
        <taxon>Bacteria</taxon>
        <taxon>Pseudomonadati</taxon>
        <taxon>Pseudomonadota</taxon>
        <taxon>Alphaproteobacteria</taxon>
        <taxon>Hyphomicrobiales</taxon>
        <taxon>Boseaceae</taxon>
        <taxon>Bosea</taxon>
    </lineage>
</organism>
<dbReference type="Proteomes" id="UP000037822">
    <property type="component" value="Unassembled WGS sequence"/>
</dbReference>
<dbReference type="AlphaFoldDB" id="A0A0N1F9C4"/>
<dbReference type="Gene3D" id="1.10.287.470">
    <property type="entry name" value="Helix hairpin bin"/>
    <property type="match status" value="1"/>
</dbReference>
<dbReference type="FunFam" id="2.40.420.20:FF:000001">
    <property type="entry name" value="Efflux RND transporter periplasmic adaptor subunit"/>
    <property type="match status" value="1"/>
</dbReference>
<evidence type="ECO:0000259" key="5">
    <source>
        <dbReference type="Pfam" id="PF25944"/>
    </source>
</evidence>
<dbReference type="GO" id="GO:0030313">
    <property type="term" value="C:cell envelope"/>
    <property type="evidence" value="ECO:0007669"/>
    <property type="project" value="UniProtKB-SubCell"/>
</dbReference>
<dbReference type="Gene3D" id="2.40.420.20">
    <property type="match status" value="1"/>
</dbReference>
<reference evidence="7 8" key="1">
    <citation type="submission" date="2015-07" db="EMBL/GenBank/DDBJ databases">
        <title>Whole genome sequencing of Bosea vaviloviae isolated from cave pool.</title>
        <authorList>
            <person name="Tan N.E.H."/>
            <person name="Lee Y.P."/>
            <person name="Gan H.M."/>
            <person name="Barton H."/>
            <person name="Savka M.A."/>
        </authorList>
    </citation>
    <scope>NUCLEOTIDE SEQUENCE [LARGE SCALE GENOMIC DNA]</scope>
    <source>
        <strain evidence="7 8">SD260</strain>
    </source>
</reference>
<dbReference type="InterPro" id="IPR058624">
    <property type="entry name" value="MdtA-like_HH"/>
</dbReference>
<comment type="caution">
    <text evidence="7">The sequence shown here is derived from an EMBL/GenBank/DDBJ whole genome shotgun (WGS) entry which is preliminary data.</text>
</comment>
<dbReference type="GO" id="GO:0046677">
    <property type="term" value="P:response to antibiotic"/>
    <property type="evidence" value="ECO:0007669"/>
    <property type="project" value="TreeGrafter"/>
</dbReference>
<evidence type="ECO:0000256" key="2">
    <source>
        <dbReference type="ARBA" id="ARBA00009477"/>
    </source>
</evidence>
<dbReference type="SUPFAM" id="SSF111369">
    <property type="entry name" value="HlyD-like secretion proteins"/>
    <property type="match status" value="1"/>
</dbReference>
<dbReference type="InterPro" id="IPR006311">
    <property type="entry name" value="TAT_signal"/>
</dbReference>
<dbReference type="InterPro" id="IPR058627">
    <property type="entry name" value="MdtA-like_C"/>
</dbReference>
<feature type="domain" description="Multidrug resistance protein MdtA-like C-terminal permuted SH3" evidence="6">
    <location>
        <begin position="327"/>
        <end position="376"/>
    </location>
</feature>
<feature type="domain" description="Multidrug resistance protein MdtA-like beta-barrel" evidence="5">
    <location>
        <begin position="251"/>
        <end position="309"/>
    </location>
</feature>
<dbReference type="PANTHER" id="PTHR30158">
    <property type="entry name" value="ACRA/E-RELATED COMPONENT OF DRUG EFFLUX TRANSPORTER"/>
    <property type="match status" value="1"/>
</dbReference>
<dbReference type="Pfam" id="PF25917">
    <property type="entry name" value="BSH_RND"/>
    <property type="match status" value="1"/>
</dbReference>
<feature type="domain" description="Multidrug resistance protein MdtA-like barrel-sandwich hybrid" evidence="4">
    <location>
        <begin position="77"/>
        <end position="218"/>
    </location>
</feature>
<evidence type="ECO:0000313" key="8">
    <source>
        <dbReference type="Proteomes" id="UP000037822"/>
    </source>
</evidence>
<evidence type="ECO:0000256" key="1">
    <source>
        <dbReference type="ARBA" id="ARBA00004196"/>
    </source>
</evidence>
<dbReference type="NCBIfam" id="TIGR01730">
    <property type="entry name" value="RND_mfp"/>
    <property type="match status" value="1"/>
</dbReference>
<dbReference type="PATRIC" id="fig|1526658.3.peg.2949"/>
<sequence length="408" mass="43010">MIQGTHRRGLLGGGLAAGASLATLALAFNLFGGHAQGDTPAAAPAAPPATPVSVATVEPRDIINWAEFSGRLEAIERVELRSRVSGVVEAVHFREGGLVKQGDLLISIDQAPYLAELERAQAQVLAAEARVALAAGENERGQQLMASRNVSQRDLDTRYNGLREAQANLQAAQATQQTARLNLDYTQIRAPISGRIGRLGVTVGNLVAAGAGTALLTTLVSVDPVYAAFDADERTVLDALASLPGRERALERIPVRLATATSEAVTVTGKLHFIDNGVDAGSGTIRVRALLDNPDGKLLPGQFVRVQMGQARAAQGLVINERAEGTDQDKKFVFVVGDDNKALWREVTLGAPHDGLRVVASGLKAGERIVVNGLQRIRPGASVAPEPVPMAEKAELKRGAAKTEIAQR</sequence>